<accession>X0QEP7</accession>
<feature type="domain" description="HTH gntR-type" evidence="4">
    <location>
        <begin position="16"/>
        <end position="83"/>
    </location>
</feature>
<dbReference type="GO" id="GO:0003677">
    <property type="term" value="F:DNA binding"/>
    <property type="evidence" value="ECO:0007669"/>
    <property type="project" value="UniProtKB-KW"/>
</dbReference>
<evidence type="ECO:0000259" key="4">
    <source>
        <dbReference type="PROSITE" id="PS50949"/>
    </source>
</evidence>
<dbReference type="InterPro" id="IPR011711">
    <property type="entry name" value="GntR_C"/>
</dbReference>
<dbReference type="Gene3D" id="1.20.120.530">
    <property type="entry name" value="GntR ligand-binding domain-like"/>
    <property type="match status" value="1"/>
</dbReference>
<evidence type="ECO:0000313" key="5">
    <source>
        <dbReference type="EMBL" id="GAF50032.1"/>
    </source>
</evidence>
<dbReference type="InterPro" id="IPR036390">
    <property type="entry name" value="WH_DNA-bd_sf"/>
</dbReference>
<reference evidence="5 6" key="1">
    <citation type="submission" date="2014-02" db="EMBL/GenBank/DDBJ databases">
        <title>Whole genome shotgun sequence of Rhodococcus wratislaviensis NBRC 100605.</title>
        <authorList>
            <person name="Hosoyama A."/>
            <person name="Tsuchikane K."/>
            <person name="Yoshida I."/>
            <person name="Ohji S."/>
            <person name="Ichikawa N."/>
            <person name="Yamazoe A."/>
            <person name="Fujita N."/>
        </authorList>
    </citation>
    <scope>NUCLEOTIDE SEQUENCE [LARGE SCALE GENOMIC DNA]</scope>
    <source>
        <strain evidence="5 6">NBRC 100605</strain>
    </source>
</reference>
<dbReference type="PROSITE" id="PS50949">
    <property type="entry name" value="HTH_GNTR"/>
    <property type="match status" value="1"/>
</dbReference>
<dbReference type="GO" id="GO:0003700">
    <property type="term" value="F:DNA-binding transcription factor activity"/>
    <property type="evidence" value="ECO:0007669"/>
    <property type="project" value="InterPro"/>
</dbReference>
<dbReference type="RefSeq" id="WP_052033701.1">
    <property type="nucleotide sequence ID" value="NZ_BAWF01000094.1"/>
</dbReference>
<dbReference type="InterPro" id="IPR008920">
    <property type="entry name" value="TF_FadR/GntR_C"/>
</dbReference>
<dbReference type="AlphaFoldDB" id="X0QEP7"/>
<dbReference type="InterPro" id="IPR000524">
    <property type="entry name" value="Tscrpt_reg_HTH_GntR"/>
</dbReference>
<dbReference type="InterPro" id="IPR036388">
    <property type="entry name" value="WH-like_DNA-bd_sf"/>
</dbReference>
<evidence type="ECO:0000313" key="6">
    <source>
        <dbReference type="Proteomes" id="UP000019491"/>
    </source>
</evidence>
<name>X0QEP7_RHOWR</name>
<gene>
    <name evidence="5" type="ORF">RW1_094_00720</name>
</gene>
<dbReference type="SMART" id="SM00895">
    <property type="entry name" value="FCD"/>
    <property type="match status" value="1"/>
</dbReference>
<dbReference type="PANTHER" id="PTHR43537">
    <property type="entry name" value="TRANSCRIPTIONAL REGULATOR, GNTR FAMILY"/>
    <property type="match status" value="1"/>
</dbReference>
<dbReference type="SUPFAM" id="SSF48008">
    <property type="entry name" value="GntR ligand-binding domain-like"/>
    <property type="match status" value="1"/>
</dbReference>
<dbReference type="PRINTS" id="PR00035">
    <property type="entry name" value="HTHGNTR"/>
</dbReference>
<evidence type="ECO:0000256" key="1">
    <source>
        <dbReference type="ARBA" id="ARBA00023015"/>
    </source>
</evidence>
<dbReference type="SMART" id="SM00345">
    <property type="entry name" value="HTH_GNTR"/>
    <property type="match status" value="1"/>
</dbReference>
<dbReference type="EMBL" id="BAWF01000094">
    <property type="protein sequence ID" value="GAF50032.1"/>
    <property type="molecule type" value="Genomic_DNA"/>
</dbReference>
<organism evidence="5 6">
    <name type="scientific">Rhodococcus wratislaviensis NBRC 100605</name>
    <dbReference type="NCBI Taxonomy" id="1219028"/>
    <lineage>
        <taxon>Bacteria</taxon>
        <taxon>Bacillati</taxon>
        <taxon>Actinomycetota</taxon>
        <taxon>Actinomycetes</taxon>
        <taxon>Mycobacteriales</taxon>
        <taxon>Nocardiaceae</taxon>
        <taxon>Rhodococcus</taxon>
    </lineage>
</organism>
<comment type="caution">
    <text evidence="5">The sequence shown here is derived from an EMBL/GenBank/DDBJ whole genome shotgun (WGS) entry which is preliminary data.</text>
</comment>
<keyword evidence="3" id="KW-0804">Transcription</keyword>
<keyword evidence="1" id="KW-0805">Transcription regulation</keyword>
<dbReference type="SUPFAM" id="SSF46785">
    <property type="entry name" value="Winged helix' DNA-binding domain"/>
    <property type="match status" value="1"/>
</dbReference>
<evidence type="ECO:0000256" key="3">
    <source>
        <dbReference type="ARBA" id="ARBA00023163"/>
    </source>
</evidence>
<dbReference type="Gene3D" id="1.10.10.10">
    <property type="entry name" value="Winged helix-like DNA-binding domain superfamily/Winged helix DNA-binding domain"/>
    <property type="match status" value="1"/>
</dbReference>
<dbReference type="PANTHER" id="PTHR43537:SF24">
    <property type="entry name" value="GLUCONATE OPERON TRANSCRIPTIONAL REPRESSOR"/>
    <property type="match status" value="1"/>
</dbReference>
<keyword evidence="2" id="KW-0238">DNA-binding</keyword>
<evidence type="ECO:0000256" key="2">
    <source>
        <dbReference type="ARBA" id="ARBA00023125"/>
    </source>
</evidence>
<keyword evidence="6" id="KW-1185">Reference proteome</keyword>
<proteinExistence type="predicted"/>
<dbReference type="Pfam" id="PF07729">
    <property type="entry name" value="FCD"/>
    <property type="match status" value="1"/>
</dbReference>
<dbReference type="Proteomes" id="UP000019491">
    <property type="component" value="Unassembled WGS sequence"/>
</dbReference>
<dbReference type="Pfam" id="PF00392">
    <property type="entry name" value="GntR"/>
    <property type="match status" value="1"/>
</dbReference>
<protein>
    <submittedName>
        <fullName evidence="5">Putative GntR family transcriptional regulator</fullName>
    </submittedName>
</protein>
<dbReference type="CDD" id="cd07377">
    <property type="entry name" value="WHTH_GntR"/>
    <property type="match status" value="1"/>
</dbReference>
<sequence length="234" mass="25929">MATNEDEISIGRVGALPLRERVVAEIRQTILSGRAEPGAVLRETELADQLGVSRGPVRDALAVLEREGLVTSPPNRRARVAVLGLRDVEEIYSLRRALEVLAAQRAASNATDTDLHGMSQILSAMDSALERKDLVELSHLDASFHDRIYEASRHDRLYRAWADIRSQVTLFLVSRNMYAVTSRDIVIGEHEALLEALTARDADLLVRLTDQHLLGAYERLRDAMILSSRAGQTG</sequence>